<dbReference type="GO" id="GO:0008658">
    <property type="term" value="F:penicillin binding"/>
    <property type="evidence" value="ECO:0007669"/>
    <property type="project" value="InterPro"/>
</dbReference>
<keyword evidence="6" id="KW-1185">Reference proteome</keyword>
<dbReference type="InterPro" id="IPR001460">
    <property type="entry name" value="PCN-bd_Tpept"/>
</dbReference>
<evidence type="ECO:0000256" key="2">
    <source>
        <dbReference type="SAM" id="Phobius"/>
    </source>
</evidence>
<feature type="domain" description="Penicillin binding protein A dimerisation" evidence="4">
    <location>
        <begin position="132"/>
        <end position="209"/>
    </location>
</feature>
<dbReference type="GO" id="GO:0071972">
    <property type="term" value="F:peptidoglycan L,D-transpeptidase activity"/>
    <property type="evidence" value="ECO:0007669"/>
    <property type="project" value="TreeGrafter"/>
</dbReference>
<dbReference type="EMBL" id="JAJEQN010000008">
    <property type="protein sequence ID" value="MCC2220972.1"/>
    <property type="molecule type" value="Genomic_DNA"/>
</dbReference>
<evidence type="ECO:0000256" key="1">
    <source>
        <dbReference type="SAM" id="MobiDB-lite"/>
    </source>
</evidence>
<dbReference type="InterPro" id="IPR012338">
    <property type="entry name" value="Beta-lactam/transpept-like"/>
</dbReference>
<dbReference type="Gene3D" id="3.90.1310.10">
    <property type="entry name" value="Penicillin-binding protein 2a (Domain 2)"/>
    <property type="match status" value="1"/>
</dbReference>
<dbReference type="Pfam" id="PF00905">
    <property type="entry name" value="Transpeptidase"/>
    <property type="match status" value="1"/>
</dbReference>
<dbReference type="Gene3D" id="3.40.710.10">
    <property type="entry name" value="DD-peptidase/beta-lactamase superfamily"/>
    <property type="match status" value="1"/>
</dbReference>
<organism evidence="5 6">
    <name type="scientific">Anthropogastromicrobium aceti</name>
    <dbReference type="NCBI Taxonomy" id="2981768"/>
    <lineage>
        <taxon>Bacteria</taxon>
        <taxon>Bacillati</taxon>
        <taxon>Bacillota</taxon>
        <taxon>Clostridia</taxon>
        <taxon>Lachnospirales</taxon>
        <taxon>Lachnospiraceae</taxon>
        <taxon>Anthropogastromicrobium</taxon>
    </lineage>
</organism>
<dbReference type="SUPFAM" id="SSF56601">
    <property type="entry name" value="beta-lactamase/transpeptidase-like"/>
    <property type="match status" value="1"/>
</dbReference>
<dbReference type="Proteomes" id="UP001198200">
    <property type="component" value="Unassembled WGS sequence"/>
</dbReference>
<keyword evidence="2" id="KW-1133">Transmembrane helix</keyword>
<comment type="caution">
    <text evidence="5">The sequence shown here is derived from an EMBL/GenBank/DDBJ whole genome shotgun (WGS) entry which is preliminary data.</text>
</comment>
<dbReference type="RefSeq" id="WP_308731379.1">
    <property type="nucleotide sequence ID" value="NZ_JAJEQN010000008.1"/>
</dbReference>
<feature type="transmembrane region" description="Helical" evidence="2">
    <location>
        <begin position="86"/>
        <end position="105"/>
    </location>
</feature>
<feature type="compositionally biased region" description="Basic and acidic residues" evidence="1">
    <location>
        <begin position="1"/>
        <end position="59"/>
    </location>
</feature>
<protein>
    <submittedName>
        <fullName evidence="5">Penicillin-binding protein 2</fullName>
    </submittedName>
</protein>
<dbReference type="AlphaFoldDB" id="A0AAE3E2M6"/>
<accession>A0AAE3E2M6</accession>
<gene>
    <name evidence="5" type="ORF">LKD48_04830</name>
</gene>
<dbReference type="InterPro" id="IPR054120">
    <property type="entry name" value="PBPA_dimer"/>
</dbReference>
<evidence type="ECO:0000313" key="5">
    <source>
        <dbReference type="EMBL" id="MCC2220972.1"/>
    </source>
</evidence>
<feature type="domain" description="Penicillin-binding protein transpeptidase" evidence="3">
    <location>
        <begin position="231"/>
        <end position="541"/>
    </location>
</feature>
<dbReference type="GO" id="GO:0071555">
    <property type="term" value="P:cell wall organization"/>
    <property type="evidence" value="ECO:0007669"/>
    <property type="project" value="TreeGrafter"/>
</dbReference>
<sequence>MRESKKESIINEKEAAVKKNEEVKPEKKNEETAAEKQEQKPEIKKEKINQEEIKQEPKVQKKVKNTTKKGVKKEKKPTSRQHEIKVAGTILVSLLGAMLLYFIYFEVKGKDDVLSSKYNTRQQNMAQLIRKGDIVTSDGVVVATTQTREDGTEVRAYPYTNWYAHTVGYSVLGGYGLEDTQKLNLLTSHVDFWTKLKNEFLGVKTQGDTLVTTLDSGLQDFCYRQLDGKTGSITVVEPSTGKILAMVSSPNFDPNTVEEQWSWLTSEENTTQNMMNHATQGTYPPGSTFKLITLLEYIRENPDTWQDFHYTCTGTYTNGDYVVNCHDGVAHGELDIYGILGMSCNGAFDTIAQTLNSTKWQKLAEDFGYNQSDRSQVDFPYKKSHFDIASDDSVWSRMQLAIGQGTTTVTPLLNLMIYAAIANDGVMMTPYLVDHYLDADGNVVEQTKPKALRSVCTKAEAELMDEFLTYVITNGTAAAGGSQYARVSGKTGSAQYDSTKNYHAWFCGYGTNDVSEIAVCVMIEKGGAGGIVAAPVAGQIFDYYFSR</sequence>
<evidence type="ECO:0000259" key="4">
    <source>
        <dbReference type="Pfam" id="PF21922"/>
    </source>
</evidence>
<dbReference type="PANTHER" id="PTHR30627">
    <property type="entry name" value="PEPTIDOGLYCAN D,D-TRANSPEPTIDASE"/>
    <property type="match status" value="1"/>
</dbReference>
<feature type="compositionally biased region" description="Basic residues" evidence="1">
    <location>
        <begin position="60"/>
        <end position="75"/>
    </location>
</feature>
<keyword evidence="2" id="KW-0472">Membrane</keyword>
<evidence type="ECO:0000259" key="3">
    <source>
        <dbReference type="Pfam" id="PF00905"/>
    </source>
</evidence>
<keyword evidence="2" id="KW-0812">Transmembrane</keyword>
<feature type="region of interest" description="Disordered" evidence="1">
    <location>
        <begin position="1"/>
        <end position="80"/>
    </location>
</feature>
<dbReference type="GO" id="GO:0005886">
    <property type="term" value="C:plasma membrane"/>
    <property type="evidence" value="ECO:0007669"/>
    <property type="project" value="TreeGrafter"/>
</dbReference>
<dbReference type="PANTHER" id="PTHR30627:SF24">
    <property type="entry name" value="PENICILLIN-BINDING PROTEIN 4B"/>
    <property type="match status" value="1"/>
</dbReference>
<proteinExistence type="predicted"/>
<reference evidence="5 6" key="1">
    <citation type="submission" date="2021-10" db="EMBL/GenBank/DDBJ databases">
        <title>Anaerobic single-cell dispensing facilitates the cultivation of human gut bacteria.</title>
        <authorList>
            <person name="Afrizal A."/>
        </authorList>
    </citation>
    <scope>NUCLEOTIDE SEQUENCE [LARGE SCALE GENOMIC DNA]</scope>
    <source>
        <strain evidence="5 6">CLA-AA-H224</strain>
    </source>
</reference>
<name>A0AAE3E2M6_9FIRM</name>
<dbReference type="InterPro" id="IPR050515">
    <property type="entry name" value="Beta-lactam/transpept"/>
</dbReference>
<dbReference type="Pfam" id="PF21922">
    <property type="entry name" value="PBP_dimer_2"/>
    <property type="match status" value="1"/>
</dbReference>
<evidence type="ECO:0000313" key="6">
    <source>
        <dbReference type="Proteomes" id="UP001198200"/>
    </source>
</evidence>